<evidence type="ECO:0000256" key="1">
    <source>
        <dbReference type="SAM" id="MobiDB-lite"/>
    </source>
</evidence>
<dbReference type="EMBL" id="KN831961">
    <property type="protein sequence ID" value="KIO07218.1"/>
    <property type="molecule type" value="Genomic_DNA"/>
</dbReference>
<dbReference type="InParanoid" id="A0A0C3JDR7"/>
<organism evidence="2 3">
    <name type="scientific">Pisolithus tinctorius Marx 270</name>
    <dbReference type="NCBI Taxonomy" id="870435"/>
    <lineage>
        <taxon>Eukaryota</taxon>
        <taxon>Fungi</taxon>
        <taxon>Dikarya</taxon>
        <taxon>Basidiomycota</taxon>
        <taxon>Agaricomycotina</taxon>
        <taxon>Agaricomycetes</taxon>
        <taxon>Agaricomycetidae</taxon>
        <taxon>Boletales</taxon>
        <taxon>Sclerodermatineae</taxon>
        <taxon>Pisolithaceae</taxon>
        <taxon>Pisolithus</taxon>
    </lineage>
</organism>
<keyword evidence="3" id="KW-1185">Reference proteome</keyword>
<feature type="region of interest" description="Disordered" evidence="1">
    <location>
        <begin position="28"/>
        <end position="56"/>
    </location>
</feature>
<reference evidence="2 3" key="1">
    <citation type="submission" date="2014-04" db="EMBL/GenBank/DDBJ databases">
        <authorList>
            <consortium name="DOE Joint Genome Institute"/>
            <person name="Kuo A."/>
            <person name="Kohler A."/>
            <person name="Costa M.D."/>
            <person name="Nagy L.G."/>
            <person name="Floudas D."/>
            <person name="Copeland A."/>
            <person name="Barry K.W."/>
            <person name="Cichocki N."/>
            <person name="Veneault-Fourrey C."/>
            <person name="LaButti K."/>
            <person name="Lindquist E.A."/>
            <person name="Lipzen A."/>
            <person name="Lundell T."/>
            <person name="Morin E."/>
            <person name="Murat C."/>
            <person name="Sun H."/>
            <person name="Tunlid A."/>
            <person name="Henrissat B."/>
            <person name="Grigoriev I.V."/>
            <person name="Hibbett D.S."/>
            <person name="Martin F."/>
            <person name="Nordberg H.P."/>
            <person name="Cantor M.N."/>
            <person name="Hua S.X."/>
        </authorList>
    </citation>
    <scope>NUCLEOTIDE SEQUENCE [LARGE SCALE GENOMIC DNA]</scope>
    <source>
        <strain evidence="2 3">Marx 270</strain>
    </source>
</reference>
<dbReference type="HOGENOM" id="CLU_3015136_0_0_1"/>
<evidence type="ECO:0000313" key="2">
    <source>
        <dbReference type="EMBL" id="KIO07218.1"/>
    </source>
</evidence>
<proteinExistence type="predicted"/>
<evidence type="ECO:0000313" key="3">
    <source>
        <dbReference type="Proteomes" id="UP000054217"/>
    </source>
</evidence>
<accession>A0A0C3JDR7</accession>
<dbReference type="Proteomes" id="UP000054217">
    <property type="component" value="Unassembled WGS sequence"/>
</dbReference>
<protein>
    <submittedName>
        <fullName evidence="2">Uncharacterized protein</fullName>
    </submittedName>
</protein>
<reference evidence="3" key="2">
    <citation type="submission" date="2015-01" db="EMBL/GenBank/DDBJ databases">
        <title>Evolutionary Origins and Diversification of the Mycorrhizal Mutualists.</title>
        <authorList>
            <consortium name="DOE Joint Genome Institute"/>
            <consortium name="Mycorrhizal Genomics Consortium"/>
            <person name="Kohler A."/>
            <person name="Kuo A."/>
            <person name="Nagy L.G."/>
            <person name="Floudas D."/>
            <person name="Copeland A."/>
            <person name="Barry K.W."/>
            <person name="Cichocki N."/>
            <person name="Veneault-Fourrey C."/>
            <person name="LaButti K."/>
            <person name="Lindquist E.A."/>
            <person name="Lipzen A."/>
            <person name="Lundell T."/>
            <person name="Morin E."/>
            <person name="Murat C."/>
            <person name="Riley R."/>
            <person name="Ohm R."/>
            <person name="Sun H."/>
            <person name="Tunlid A."/>
            <person name="Henrissat B."/>
            <person name="Grigoriev I.V."/>
            <person name="Hibbett D.S."/>
            <person name="Martin F."/>
        </authorList>
    </citation>
    <scope>NUCLEOTIDE SEQUENCE [LARGE SCALE GENOMIC DNA]</scope>
    <source>
        <strain evidence="3">Marx 270</strain>
    </source>
</reference>
<dbReference type="AlphaFoldDB" id="A0A0C3JDR7"/>
<sequence>MDTFYLHMIHFVVADGNRVLLRAKEKSVRERENVPGLTCSQLSNGPRAGKETNGAE</sequence>
<name>A0A0C3JDR7_PISTI</name>
<gene>
    <name evidence="2" type="ORF">M404DRAFT_998626</name>
</gene>